<evidence type="ECO:0000256" key="5">
    <source>
        <dbReference type="ARBA" id="ARBA00023163"/>
    </source>
</evidence>
<evidence type="ECO:0000259" key="8">
    <source>
        <dbReference type="Pfam" id="PF04563"/>
    </source>
</evidence>
<dbReference type="Gene3D" id="3.90.1100.10">
    <property type="match status" value="1"/>
</dbReference>
<dbReference type="STRING" id="1618336.US94_C0026G0003"/>
<dbReference type="InterPro" id="IPR015712">
    <property type="entry name" value="DNA-dir_RNA_pol_su2"/>
</dbReference>
<dbReference type="Proteomes" id="UP000034498">
    <property type="component" value="Unassembled WGS sequence"/>
</dbReference>
<dbReference type="GO" id="GO:0006351">
    <property type="term" value="P:DNA-templated transcription"/>
    <property type="evidence" value="ECO:0007669"/>
    <property type="project" value="InterPro"/>
</dbReference>
<keyword evidence="4" id="KW-0548">Nucleotidyltransferase</keyword>
<comment type="caution">
    <text evidence="9">The sequence shown here is derived from an EMBL/GenBank/DDBJ whole genome shotgun (WGS) entry which is preliminary data.</text>
</comment>
<dbReference type="Gene3D" id="3.90.1110.10">
    <property type="entry name" value="RNA polymerase Rpb2, domain 2"/>
    <property type="match status" value="1"/>
</dbReference>
<dbReference type="GO" id="GO:0032549">
    <property type="term" value="F:ribonucleoside binding"/>
    <property type="evidence" value="ECO:0007669"/>
    <property type="project" value="InterPro"/>
</dbReference>
<dbReference type="SUPFAM" id="SSF64484">
    <property type="entry name" value="beta and beta-prime subunits of DNA dependent RNA-polymerase"/>
    <property type="match status" value="1"/>
</dbReference>
<keyword evidence="3" id="KW-0808">Transferase</keyword>
<dbReference type="GO" id="GO:0003899">
    <property type="term" value="F:DNA-directed RNA polymerase activity"/>
    <property type="evidence" value="ECO:0007669"/>
    <property type="project" value="UniProtKB-EC"/>
</dbReference>
<sequence length="415" mass="48009">MSRIQLGQQKRISLPIKDLIEVQINSYNWFFREGIKELLEEINPVEDFTGKVLQLEFLDVSMDQPRYGEDVTRDKNLTYEAPLRCQVRLTNKITGRTKEATVFLGDFPLMTDRGTFMVNGIERVVVSQIVRSYGVLFVSEEVAGRKYFGAKIIPSRGAWLELETSLRDIISVKVDRKRKILVTTFLRALGMTTEQIIQAFSGVNDNEDHNYIKATLARDNAKTYEEALVEVYKRIRPGDLATPETAKTFIEAMFFNRKRYDLGKVGRYKMNQRLGMNASFDVKNRVLRLEDVIDTIKEIIRLNNDPMAEQDDIDHLKNRRVRAVGELIQGKVRVGMLRMERIIKDRMSVLDSDTVTPSQLINARPIMAVSIKDVSRLLDRVVFRANWLVLKFVMFTHLITVGFVQLKRRKVRILV</sequence>
<dbReference type="GO" id="GO:0000428">
    <property type="term" value="C:DNA-directed RNA polymerase complex"/>
    <property type="evidence" value="ECO:0007669"/>
    <property type="project" value="UniProtKB-KW"/>
</dbReference>
<dbReference type="GO" id="GO:0003677">
    <property type="term" value="F:DNA binding"/>
    <property type="evidence" value="ECO:0007669"/>
    <property type="project" value="InterPro"/>
</dbReference>
<keyword evidence="6" id="KW-1133">Transmembrane helix</keyword>
<evidence type="ECO:0000313" key="10">
    <source>
        <dbReference type="Proteomes" id="UP000034498"/>
    </source>
</evidence>
<evidence type="ECO:0000256" key="2">
    <source>
        <dbReference type="ARBA" id="ARBA00022478"/>
    </source>
</evidence>
<keyword evidence="2 9" id="KW-0240">DNA-directed RNA polymerase</keyword>
<dbReference type="PATRIC" id="fig|1618336.3.peg.406"/>
<keyword evidence="6" id="KW-0472">Membrane</keyword>
<gene>
    <name evidence="9" type="ORF">US94_C0026G0003</name>
</gene>
<dbReference type="AlphaFoldDB" id="A0A0G0N9H2"/>
<evidence type="ECO:0000313" key="9">
    <source>
        <dbReference type="EMBL" id="KKQ73756.1"/>
    </source>
</evidence>
<protein>
    <recommendedName>
        <fullName evidence="1">DNA-directed RNA polymerase</fullName>
        <ecNumber evidence="1">2.7.7.6</ecNumber>
    </recommendedName>
</protein>
<evidence type="ECO:0000256" key="3">
    <source>
        <dbReference type="ARBA" id="ARBA00022679"/>
    </source>
</evidence>
<keyword evidence="6" id="KW-0812">Transmembrane</keyword>
<dbReference type="EC" id="2.7.7.6" evidence="1"/>
<feature type="domain" description="RNA polymerase beta subunit protrusion" evidence="8">
    <location>
        <begin position="19"/>
        <end position="367"/>
    </location>
</feature>
<evidence type="ECO:0000259" key="7">
    <source>
        <dbReference type="Pfam" id="PF04561"/>
    </source>
</evidence>
<name>A0A0G0N9H2_9BACT</name>
<feature type="transmembrane region" description="Helical" evidence="6">
    <location>
        <begin position="385"/>
        <end position="404"/>
    </location>
</feature>
<evidence type="ECO:0000256" key="6">
    <source>
        <dbReference type="SAM" id="Phobius"/>
    </source>
</evidence>
<dbReference type="InterPro" id="IPR037034">
    <property type="entry name" value="RNA_pol_Rpb2_2_sf"/>
</dbReference>
<evidence type="ECO:0000256" key="1">
    <source>
        <dbReference type="ARBA" id="ARBA00012418"/>
    </source>
</evidence>
<evidence type="ECO:0000256" key="4">
    <source>
        <dbReference type="ARBA" id="ARBA00022695"/>
    </source>
</evidence>
<keyword evidence="5" id="KW-0804">Transcription</keyword>
<dbReference type="Pfam" id="PF04563">
    <property type="entry name" value="RNA_pol_Rpb2_1"/>
    <property type="match status" value="1"/>
</dbReference>
<organism evidence="9 10">
    <name type="scientific">Berkelbacteria bacterium GW2011_GWB1_38_5</name>
    <dbReference type="NCBI Taxonomy" id="1618336"/>
    <lineage>
        <taxon>Bacteria</taxon>
        <taxon>Candidatus Berkelbacteria</taxon>
    </lineage>
</organism>
<dbReference type="EMBL" id="LBUX01000026">
    <property type="protein sequence ID" value="KKQ73756.1"/>
    <property type="molecule type" value="Genomic_DNA"/>
</dbReference>
<feature type="domain" description="RNA polymerase Rpb2" evidence="7">
    <location>
        <begin position="149"/>
        <end position="322"/>
    </location>
</feature>
<dbReference type="Pfam" id="PF04561">
    <property type="entry name" value="RNA_pol_Rpb2_2"/>
    <property type="match status" value="1"/>
</dbReference>
<dbReference type="InterPro" id="IPR007642">
    <property type="entry name" value="RNA_pol_Rpb2_2"/>
</dbReference>
<proteinExistence type="predicted"/>
<dbReference type="InterPro" id="IPR007644">
    <property type="entry name" value="RNA_pol_bsu_protrusion"/>
</dbReference>
<accession>A0A0G0N9H2</accession>
<dbReference type="PANTHER" id="PTHR20856">
    <property type="entry name" value="DNA-DIRECTED RNA POLYMERASE I SUBUNIT 2"/>
    <property type="match status" value="1"/>
</dbReference>
<reference evidence="9 10" key="1">
    <citation type="journal article" date="2015" name="Nature">
        <title>rRNA introns, odd ribosomes, and small enigmatic genomes across a large radiation of phyla.</title>
        <authorList>
            <person name="Brown C.T."/>
            <person name="Hug L.A."/>
            <person name="Thomas B.C."/>
            <person name="Sharon I."/>
            <person name="Castelle C.J."/>
            <person name="Singh A."/>
            <person name="Wilkins M.J."/>
            <person name="Williams K.H."/>
            <person name="Banfield J.F."/>
        </authorList>
    </citation>
    <scope>NUCLEOTIDE SEQUENCE [LARGE SCALE GENOMIC DNA]</scope>
</reference>